<keyword evidence="3 5" id="KW-0694">RNA-binding</keyword>
<sequence length="330" mass="35642">MSEDDNTPETGARGERVAKWLARAGVASRRDAEKLVAEGRVRLNGETVESPATFVAEGDSVSLDGNPVGAPERTRLFRYHKPDGLVTTHKDPEGRRTVFEELPAGLPRLVSVGRLDLTSEGLLLLTNDGALSRRLELPGNAWIRRYRARVHGFVDEKALAQLARGVTIDGVAYGPIEAGLDSRQGTNSWLTVSLKEGKNREVRRVLQHLGLTVTRLIRVAYGPFQLGTLPKGAVEEVNAKVLREQLGLEAPPRVKRGVDLAAEAAPRPAEPLPEPIARNRPAKPPQPKIPRARNAARSLGLDGPPRPSRGGGAKAGGPKPGTRAARRPRD</sequence>
<dbReference type="Gene3D" id="3.30.70.1560">
    <property type="entry name" value="Alpha-L RNA-binding motif"/>
    <property type="match status" value="1"/>
</dbReference>
<evidence type="ECO:0000256" key="7">
    <source>
        <dbReference type="SAM" id="MobiDB-lite"/>
    </source>
</evidence>
<comment type="catalytic activity">
    <reaction evidence="1">
        <text>a uridine in RNA = a pseudouridine in RNA</text>
        <dbReference type="Rhea" id="RHEA:48348"/>
        <dbReference type="Rhea" id="RHEA-COMP:12068"/>
        <dbReference type="Rhea" id="RHEA-COMP:12069"/>
        <dbReference type="ChEBI" id="CHEBI:65314"/>
        <dbReference type="ChEBI" id="CHEBI:65315"/>
    </reaction>
</comment>
<dbReference type="SUPFAM" id="SSF55174">
    <property type="entry name" value="Alpha-L RNA-binding motif"/>
    <property type="match status" value="1"/>
</dbReference>
<dbReference type="InterPro" id="IPR020094">
    <property type="entry name" value="TruA/RsuA/RluB/E/F_N"/>
</dbReference>
<dbReference type="PANTHER" id="PTHR47683">
    <property type="entry name" value="PSEUDOURIDINE SYNTHASE FAMILY PROTEIN-RELATED"/>
    <property type="match status" value="1"/>
</dbReference>
<accession>A0ABS3KFD3</accession>
<dbReference type="Gene3D" id="3.10.290.10">
    <property type="entry name" value="RNA-binding S4 domain"/>
    <property type="match status" value="1"/>
</dbReference>
<name>A0ABS3KFD3_9PROT</name>
<organism evidence="9 10">
    <name type="scientific">Roseomonas marmotae</name>
    <dbReference type="NCBI Taxonomy" id="2768161"/>
    <lineage>
        <taxon>Bacteria</taxon>
        <taxon>Pseudomonadati</taxon>
        <taxon>Pseudomonadota</taxon>
        <taxon>Alphaproteobacteria</taxon>
        <taxon>Acetobacterales</taxon>
        <taxon>Roseomonadaceae</taxon>
        <taxon>Roseomonas</taxon>
    </lineage>
</organism>
<dbReference type="Pfam" id="PF00849">
    <property type="entry name" value="PseudoU_synth_2"/>
    <property type="match status" value="1"/>
</dbReference>
<reference evidence="9 10" key="1">
    <citation type="submission" date="2020-09" db="EMBL/GenBank/DDBJ databases">
        <title>Roseomonas.</title>
        <authorList>
            <person name="Zhu W."/>
        </authorList>
    </citation>
    <scope>NUCLEOTIDE SEQUENCE [LARGE SCALE GENOMIC DNA]</scope>
    <source>
        <strain evidence="9 10">1311</strain>
    </source>
</reference>
<dbReference type="NCBIfam" id="TIGR00093">
    <property type="entry name" value="pseudouridine synthase"/>
    <property type="match status" value="1"/>
</dbReference>
<dbReference type="InterPro" id="IPR050343">
    <property type="entry name" value="RsuA_PseudoU_synthase"/>
</dbReference>
<evidence type="ECO:0000256" key="3">
    <source>
        <dbReference type="ARBA" id="ARBA00022884"/>
    </source>
</evidence>
<dbReference type="InterPro" id="IPR042092">
    <property type="entry name" value="PsdUridine_s_RsuA/RluB/E/F_cat"/>
</dbReference>
<dbReference type="Pfam" id="PF01479">
    <property type="entry name" value="S4"/>
    <property type="match status" value="1"/>
</dbReference>
<dbReference type="Gene3D" id="3.30.70.580">
    <property type="entry name" value="Pseudouridine synthase I, catalytic domain, N-terminal subdomain"/>
    <property type="match status" value="1"/>
</dbReference>
<dbReference type="CDD" id="cd00165">
    <property type="entry name" value="S4"/>
    <property type="match status" value="1"/>
</dbReference>
<evidence type="ECO:0000256" key="4">
    <source>
        <dbReference type="ARBA" id="ARBA00023235"/>
    </source>
</evidence>
<keyword evidence="4 6" id="KW-0413">Isomerase</keyword>
<dbReference type="EC" id="5.4.99.-" evidence="6"/>
<dbReference type="PROSITE" id="PS50889">
    <property type="entry name" value="S4"/>
    <property type="match status" value="1"/>
</dbReference>
<dbReference type="PROSITE" id="PS01149">
    <property type="entry name" value="PSI_RSU"/>
    <property type="match status" value="1"/>
</dbReference>
<proteinExistence type="inferred from homology"/>
<feature type="compositionally biased region" description="Gly residues" evidence="7">
    <location>
        <begin position="309"/>
        <end position="319"/>
    </location>
</feature>
<evidence type="ECO:0000256" key="5">
    <source>
        <dbReference type="PROSITE-ProRule" id="PRU00182"/>
    </source>
</evidence>
<evidence type="ECO:0000313" key="9">
    <source>
        <dbReference type="EMBL" id="MBO1075650.1"/>
    </source>
</evidence>
<protein>
    <recommendedName>
        <fullName evidence="6">Pseudouridine synthase</fullName>
        <ecNumber evidence="6">5.4.99.-</ecNumber>
    </recommendedName>
</protein>
<gene>
    <name evidence="9" type="ORF">IAI60_13625</name>
</gene>
<dbReference type="InterPro" id="IPR036986">
    <property type="entry name" value="S4_RNA-bd_sf"/>
</dbReference>
<feature type="region of interest" description="Disordered" evidence="7">
    <location>
        <begin position="263"/>
        <end position="330"/>
    </location>
</feature>
<dbReference type="SUPFAM" id="SSF55120">
    <property type="entry name" value="Pseudouridine synthase"/>
    <property type="match status" value="1"/>
</dbReference>
<evidence type="ECO:0000313" key="10">
    <source>
        <dbReference type="Proteomes" id="UP001518990"/>
    </source>
</evidence>
<dbReference type="PANTHER" id="PTHR47683:SF3">
    <property type="entry name" value="RIBOSOMAL LARGE SUBUNIT PSEUDOURIDINE SYNTHASE B"/>
    <property type="match status" value="1"/>
</dbReference>
<dbReference type="InterPro" id="IPR002942">
    <property type="entry name" value="S4_RNA-bd"/>
</dbReference>
<evidence type="ECO:0000259" key="8">
    <source>
        <dbReference type="SMART" id="SM00363"/>
    </source>
</evidence>
<dbReference type="EMBL" id="JACTNF010000013">
    <property type="protein sequence ID" value="MBO1075650.1"/>
    <property type="molecule type" value="Genomic_DNA"/>
</dbReference>
<comment type="caution">
    <text evidence="9">The sequence shown here is derived from an EMBL/GenBank/DDBJ whole genome shotgun (WGS) entry which is preliminary data.</text>
</comment>
<dbReference type="SMART" id="SM00363">
    <property type="entry name" value="S4"/>
    <property type="match status" value="1"/>
</dbReference>
<dbReference type="InterPro" id="IPR018496">
    <property type="entry name" value="PsdUridine_synth_RsuA/RluB_CS"/>
</dbReference>
<keyword evidence="10" id="KW-1185">Reference proteome</keyword>
<feature type="domain" description="RNA-binding S4" evidence="8">
    <location>
        <begin position="15"/>
        <end position="74"/>
    </location>
</feature>
<dbReference type="InterPro" id="IPR006145">
    <property type="entry name" value="PsdUridine_synth_RsuA/RluA"/>
</dbReference>
<dbReference type="InterPro" id="IPR020103">
    <property type="entry name" value="PsdUridine_synth_cat_dom_sf"/>
</dbReference>
<evidence type="ECO:0000256" key="2">
    <source>
        <dbReference type="ARBA" id="ARBA00008348"/>
    </source>
</evidence>
<dbReference type="Proteomes" id="UP001518990">
    <property type="component" value="Unassembled WGS sequence"/>
</dbReference>
<comment type="similarity">
    <text evidence="2 6">Belongs to the pseudouridine synthase RsuA family.</text>
</comment>
<dbReference type="InterPro" id="IPR000748">
    <property type="entry name" value="PsdUridine_synth_RsuA/RluB/E/F"/>
</dbReference>
<evidence type="ECO:0000256" key="1">
    <source>
        <dbReference type="ARBA" id="ARBA00000073"/>
    </source>
</evidence>
<evidence type="ECO:0000256" key="6">
    <source>
        <dbReference type="RuleBase" id="RU003887"/>
    </source>
</evidence>